<sequence length="186" mass="21194">MGIFARNAEYWRGMLSFGGSVVRLSSENQVFEVLGDAKVNVLGVELASFDNTAWIGAMLDQAQSARIPVLFLLQEWPWVVRVMPDGTVLYRMQSQGSCTRVDLNRRQCFHKGMPIVLPWRVTQTLALLVSDPSRTWNVRAFNLAALENGWNPWTDNVLKVHVHHIRQSLGPEHIRRVSDGYQFNNC</sequence>
<dbReference type="EMBL" id="CP019454">
    <property type="protein sequence ID" value="AUW93805.1"/>
    <property type="molecule type" value="Genomic_DNA"/>
</dbReference>
<dbReference type="InterPro" id="IPR016032">
    <property type="entry name" value="Sig_transdc_resp-reg_C-effctor"/>
</dbReference>
<dbReference type="Proteomes" id="UP000325292">
    <property type="component" value="Chromosome"/>
</dbReference>
<proteinExistence type="predicted"/>
<evidence type="ECO:0008006" key="3">
    <source>
        <dbReference type="Google" id="ProtNLM"/>
    </source>
</evidence>
<name>A0ABM6RQY3_9FIRM</name>
<accession>A0ABM6RQY3</accession>
<dbReference type="Gene3D" id="1.10.10.10">
    <property type="entry name" value="Winged helix-like DNA-binding domain superfamily/Winged helix DNA-binding domain"/>
    <property type="match status" value="1"/>
</dbReference>
<dbReference type="SUPFAM" id="SSF46894">
    <property type="entry name" value="C-terminal effector domain of the bipartite response regulators"/>
    <property type="match status" value="1"/>
</dbReference>
<organism evidence="1 2">
    <name type="scientific">Sulfobacillus thermotolerans</name>
    <dbReference type="NCBI Taxonomy" id="338644"/>
    <lineage>
        <taxon>Bacteria</taxon>
        <taxon>Bacillati</taxon>
        <taxon>Bacillota</taxon>
        <taxon>Clostridia</taxon>
        <taxon>Eubacteriales</taxon>
        <taxon>Clostridiales Family XVII. Incertae Sedis</taxon>
        <taxon>Sulfobacillus</taxon>
    </lineage>
</organism>
<dbReference type="InterPro" id="IPR036388">
    <property type="entry name" value="WH-like_DNA-bd_sf"/>
</dbReference>
<evidence type="ECO:0000313" key="2">
    <source>
        <dbReference type="Proteomes" id="UP000325292"/>
    </source>
</evidence>
<evidence type="ECO:0000313" key="1">
    <source>
        <dbReference type="EMBL" id="AUW93805.1"/>
    </source>
</evidence>
<protein>
    <recommendedName>
        <fullName evidence="3">OmpR/PhoB-type domain-containing protein</fullName>
    </recommendedName>
</protein>
<gene>
    <name evidence="1" type="ORF">BXT84_07500</name>
</gene>
<keyword evidence="2" id="KW-1185">Reference proteome</keyword>
<reference evidence="1 2" key="1">
    <citation type="journal article" date="2019" name="Sci. Rep.">
        <title>Sulfobacillus thermotolerans: new insights into resistance and metabolic capacities of acidophilic chemolithotrophs.</title>
        <authorList>
            <person name="Panyushkina A.E."/>
            <person name="Babenko V.V."/>
            <person name="Nikitina A.S."/>
            <person name="Selezneva O.V."/>
            <person name="Tsaplina I.A."/>
            <person name="Letarova M.A."/>
            <person name="Kostryukova E.S."/>
            <person name="Letarov A.V."/>
        </authorList>
    </citation>
    <scope>NUCLEOTIDE SEQUENCE [LARGE SCALE GENOMIC DNA]</scope>
    <source>
        <strain evidence="1 2">Kr1</strain>
    </source>
</reference>